<dbReference type="EMBL" id="LCJB01000005">
    <property type="protein sequence ID" value="KKT71907.1"/>
    <property type="molecule type" value="Genomic_DNA"/>
</dbReference>
<dbReference type="AlphaFoldDB" id="A0A0G1LST7"/>
<name>A0A0G1LST7_9BACT</name>
<feature type="domain" description="DUF5680" evidence="1">
    <location>
        <begin position="69"/>
        <end position="167"/>
    </location>
</feature>
<evidence type="ECO:0000259" key="1">
    <source>
        <dbReference type="Pfam" id="PF18931"/>
    </source>
</evidence>
<gene>
    <name evidence="2" type="ORF">UW63_C0005G0010</name>
</gene>
<comment type="caution">
    <text evidence="2">The sequence shown here is derived from an EMBL/GenBank/DDBJ whole genome shotgun (WGS) entry which is preliminary data.</text>
</comment>
<dbReference type="Pfam" id="PF18931">
    <property type="entry name" value="DUF5680"/>
    <property type="match status" value="1"/>
</dbReference>
<evidence type="ECO:0000313" key="2">
    <source>
        <dbReference type="EMBL" id="KKT71907.1"/>
    </source>
</evidence>
<dbReference type="InterPro" id="IPR043735">
    <property type="entry name" value="DUF5680"/>
</dbReference>
<protein>
    <recommendedName>
        <fullName evidence="1">DUF5680 domain-containing protein</fullName>
    </recommendedName>
</protein>
<reference evidence="2 3" key="1">
    <citation type="journal article" date="2015" name="Nature">
        <title>rRNA introns, odd ribosomes, and small enigmatic genomes across a large radiation of phyla.</title>
        <authorList>
            <person name="Brown C.T."/>
            <person name="Hug L.A."/>
            <person name="Thomas B.C."/>
            <person name="Sharon I."/>
            <person name="Castelle C.J."/>
            <person name="Singh A."/>
            <person name="Wilkins M.J."/>
            <person name="Williams K.H."/>
            <person name="Banfield J.F."/>
        </authorList>
    </citation>
    <scope>NUCLEOTIDE SEQUENCE [LARGE SCALE GENOMIC DNA]</scope>
</reference>
<dbReference type="Proteomes" id="UP000034154">
    <property type="component" value="Unassembled WGS sequence"/>
</dbReference>
<organism evidence="2 3">
    <name type="scientific">Candidatus Uhrbacteria bacterium GW2011_GWF2_44_350</name>
    <dbReference type="NCBI Taxonomy" id="1619000"/>
    <lineage>
        <taxon>Bacteria</taxon>
        <taxon>Candidatus Uhriibacteriota</taxon>
    </lineage>
</organism>
<sequence length="174" mass="19804">MSDLPKVAEITAFYLEASRYGYASGEKPRLFGDLIPDAKCFSFSRGSLHYLDVWVSGQPRADRRKHSFGFTIIWCGIQPVWYMRYDGWRLEEDPDKITPFLKKALAAVKTFMGGRGPMSYSEGCLVYQNFWNGEDDIKAFTGFDRIIRYSPNTAPQTVYSHSYGGGLLVDLPQN</sequence>
<proteinExistence type="predicted"/>
<evidence type="ECO:0000313" key="3">
    <source>
        <dbReference type="Proteomes" id="UP000034154"/>
    </source>
</evidence>
<accession>A0A0G1LST7</accession>